<dbReference type="Gene3D" id="3.30.450.20">
    <property type="entry name" value="PAS domain"/>
    <property type="match status" value="1"/>
</dbReference>
<dbReference type="Pfam" id="PF00072">
    <property type="entry name" value="Response_reg"/>
    <property type="match status" value="1"/>
</dbReference>
<dbReference type="Pfam" id="PF02518">
    <property type="entry name" value="HATPase_c"/>
    <property type="match status" value="1"/>
</dbReference>
<dbReference type="InterPro" id="IPR036890">
    <property type="entry name" value="HATPase_C_sf"/>
</dbReference>
<name>A0ABR0EZL2_ZASCE</name>
<feature type="modified residue" description="4-aspartylphosphate" evidence="11">
    <location>
        <position position="1365"/>
    </location>
</feature>
<feature type="compositionally biased region" description="Polar residues" evidence="12">
    <location>
        <begin position="1157"/>
        <end position="1169"/>
    </location>
</feature>
<comment type="caution">
    <text evidence="16">The sequence shown here is derived from an EMBL/GenBank/DDBJ whole genome shotgun (WGS) entry which is preliminary data.</text>
</comment>
<dbReference type="Pfam" id="PF00512">
    <property type="entry name" value="HisKA"/>
    <property type="match status" value="1"/>
</dbReference>
<dbReference type="SUPFAM" id="SSF47384">
    <property type="entry name" value="Homodimeric domain of signal transducing histidine kinase"/>
    <property type="match status" value="1"/>
</dbReference>
<dbReference type="PROSITE" id="PS50109">
    <property type="entry name" value="HIS_KIN"/>
    <property type="match status" value="1"/>
</dbReference>
<gene>
    <name evidence="16" type="ORF">PRZ48_000633</name>
</gene>
<evidence type="ECO:0000259" key="13">
    <source>
        <dbReference type="PROSITE" id="PS50046"/>
    </source>
</evidence>
<evidence type="ECO:0000256" key="2">
    <source>
        <dbReference type="ARBA" id="ARBA00022553"/>
    </source>
</evidence>
<dbReference type="PANTHER" id="PTHR43065:SF10">
    <property type="entry name" value="PEROXIDE STRESS-ACTIVATED HISTIDINE KINASE MAK3"/>
    <property type="match status" value="1"/>
</dbReference>
<keyword evidence="17" id="KW-1185">Reference proteome</keyword>
<feature type="compositionally biased region" description="Low complexity" evidence="12">
    <location>
        <begin position="140"/>
        <end position="151"/>
    </location>
</feature>
<feature type="compositionally biased region" description="Low complexity" evidence="12">
    <location>
        <begin position="222"/>
        <end position="232"/>
    </location>
</feature>
<evidence type="ECO:0000256" key="3">
    <source>
        <dbReference type="ARBA" id="ARBA00022606"/>
    </source>
</evidence>
<dbReference type="InterPro" id="IPR036097">
    <property type="entry name" value="HisK_dim/P_sf"/>
</dbReference>
<evidence type="ECO:0000256" key="11">
    <source>
        <dbReference type="PROSITE-ProRule" id="PRU00169"/>
    </source>
</evidence>
<dbReference type="SUPFAM" id="SSF55781">
    <property type="entry name" value="GAF domain-like"/>
    <property type="match status" value="2"/>
</dbReference>
<dbReference type="Pfam" id="PF00360">
    <property type="entry name" value="PHY"/>
    <property type="match status" value="1"/>
</dbReference>
<keyword evidence="9" id="KW-0902">Two-component regulatory system</keyword>
<keyword evidence="5" id="KW-0547">Nucleotide-binding</keyword>
<evidence type="ECO:0000256" key="4">
    <source>
        <dbReference type="ARBA" id="ARBA00022679"/>
    </source>
</evidence>
<evidence type="ECO:0000313" key="17">
    <source>
        <dbReference type="Proteomes" id="UP001305779"/>
    </source>
</evidence>
<feature type="region of interest" description="Disordered" evidence="12">
    <location>
        <begin position="1"/>
        <end position="232"/>
    </location>
</feature>
<evidence type="ECO:0000256" key="10">
    <source>
        <dbReference type="ARBA" id="ARBA00023170"/>
    </source>
</evidence>
<dbReference type="Gene3D" id="1.10.287.130">
    <property type="match status" value="1"/>
</dbReference>
<dbReference type="InterPro" id="IPR013515">
    <property type="entry name" value="Phytochrome_cen-reg"/>
</dbReference>
<evidence type="ECO:0000256" key="9">
    <source>
        <dbReference type="ARBA" id="ARBA00023012"/>
    </source>
</evidence>
<dbReference type="InterPro" id="IPR035965">
    <property type="entry name" value="PAS-like_dom_sf"/>
</dbReference>
<organism evidence="16 17">
    <name type="scientific">Zasmidium cellare</name>
    <name type="common">Wine cellar mold</name>
    <name type="synonym">Racodium cellare</name>
    <dbReference type="NCBI Taxonomy" id="395010"/>
    <lineage>
        <taxon>Eukaryota</taxon>
        <taxon>Fungi</taxon>
        <taxon>Dikarya</taxon>
        <taxon>Ascomycota</taxon>
        <taxon>Pezizomycotina</taxon>
        <taxon>Dothideomycetes</taxon>
        <taxon>Dothideomycetidae</taxon>
        <taxon>Mycosphaerellales</taxon>
        <taxon>Mycosphaerellaceae</taxon>
        <taxon>Zasmidium</taxon>
    </lineage>
</organism>
<dbReference type="InterPro" id="IPR003661">
    <property type="entry name" value="HisK_dim/P_dom"/>
</dbReference>
<feature type="region of interest" description="Disordered" evidence="12">
    <location>
        <begin position="1093"/>
        <end position="1307"/>
    </location>
</feature>
<keyword evidence="10" id="KW-0675">Receptor</keyword>
<feature type="region of interest" description="Disordered" evidence="12">
    <location>
        <begin position="394"/>
        <end position="431"/>
    </location>
</feature>
<dbReference type="InterPro" id="IPR005467">
    <property type="entry name" value="His_kinase_dom"/>
</dbReference>
<dbReference type="SMART" id="SM00388">
    <property type="entry name" value="HisKA"/>
    <property type="match status" value="1"/>
</dbReference>
<sequence length="1550" mass="170611">MSSAQDRDGQSSGNSNDETDTVAGNASLRPEDASKDTEGQDDSAPARTATSPRPIRRPHLSGREPLPKSTVNADQARSPTSASTEGQLSPAAADRVFPIRSVVSVDPTSTPANRPDRSEGYFQNAAQARRMSMGANELFNTNSSSSTTPARSSRHTSAERPSSPRGTDVESRNHSRQASMSSAGDPPLSPAPPANSQHVLNDIVNDTTSEKSGPSERPSSRRPPSVRSTMSSIDDAGGLVTARFKHVVSEGGHAIITGRDGETLQRCEDEPIHIPGAVQGFGLLVALEEQQEGKLVVRVVSENSKRLLGYTPRQLFALDSFTDILSEEQADNLLDHVDFIRDDEADVVTNGPEVFTMSIRNAQRKNQKFWCAMHINEAHPHLIICEFELEDDPVNPLVPPNDATPEPPEDTLDSRPTEEEYAESTQNTSRPLRVLRSARKRKGEAAAMEVFNIMSQVQEQLAAAPSLDRFLKVLVGVVKELTGFHRVMIYQFDQQWNGRVVTELVDPRATKDLYKGLNFPASDIPKQARELYKVNKVRMLYDRSQETARLVCRTVEDLENPLDLTYSYLRAMSPIHLKYLANMAVRSSMSISINAFDELWGLIACHSYGSKGMRVSFPIRKMCRLVGDSASRNIERLSYASRLQARKLINTVPTQNNPSGYIIASSEDLLKLFDADFGLLSIRDETKILGNLEHSQEALAMLEYLRMRSVTNVMTSQDIKEDFPDLRYPPGFSEIAGLLLVPLSVGGQDFIVFFRKGQLKEVKWAGNPYEKFIKEGTEGYLEPRKSFRTWSETVVGKCREWTEEEIETAAVLCLVYGKFIEVWRQKEAALQNSQLTRLLLANSAHEVRTPLNAIINYLEIALEGSLDQETRDNLAKSHSASKSLIYVINDLLDLTKTEEGGDLVKDEVFDLSSTLYEATDMFKGDARRKNINYEVADLPGLPRQVVGDQRRIRQAISNVTANAIQNTTEGGVKVEMYVASREDKHVDVEVSVTDTGVGMSAKKLDALFRELEQVQSETANMLSEPIVTDKALPEAVRKDEDRTLGLGLAVVARIIRNMNGQLRLKSEEGKGSRFIIQFPFEIAETEDDQKTIEAGSSHGSVTPHGETGPTTPPADGMVTLIERGSGARRNSGDPGPLSRKNSSESAASKKSLGSMRSARSNLSKSSNRSGKSEADRLIEAIQEPHRVEGWHDNRSGSRNSGEAVRPKLDHRHTTNLADNAGSPAKSRSRSIETAPAPGHMRETKLSKAGESSITDSGTPLRPVRVPDDYPSSPTSTSGRPLTAPSSRTGSTSSKREQITSPASATPASGVTTMRVLVAEDDPVNSRIIKKRLEKLGHEVTLTVNGEECASTYCEKTNFFDIVLMDMQMPIVDGLTSAKMIRSFEKSHPSGILSEHAAANGRVPIIAVSASLIEKERQVYIDGGFDGWILKPISFPRLSEIMEAIMDQQVRQENLYQPGSWERGGWFHKGHATPLQADTQPSEDVPQKAPGVDAPEDIKVAAAVDEPNVKEEAASEQTQEQNRLLEEQEKKQDGDEASMVAAAPETNEEQR</sequence>
<feature type="compositionally biased region" description="Low complexity" evidence="12">
    <location>
        <begin position="1138"/>
        <end position="1154"/>
    </location>
</feature>
<keyword evidence="2 11" id="KW-0597">Phosphoprotein</keyword>
<feature type="compositionally biased region" description="Polar residues" evidence="12">
    <location>
        <begin position="194"/>
        <end position="211"/>
    </location>
</feature>
<dbReference type="CDD" id="cd17546">
    <property type="entry name" value="REC_hyHK_CKI1_RcsC-like"/>
    <property type="match status" value="1"/>
</dbReference>
<dbReference type="InterPro" id="IPR003018">
    <property type="entry name" value="GAF"/>
</dbReference>
<dbReference type="Pfam" id="PF08446">
    <property type="entry name" value="PAS_2"/>
    <property type="match status" value="1"/>
</dbReference>
<dbReference type="SUPFAM" id="SSF52172">
    <property type="entry name" value="CheY-like"/>
    <property type="match status" value="1"/>
</dbReference>
<evidence type="ECO:0008006" key="18">
    <source>
        <dbReference type="Google" id="ProtNLM"/>
    </source>
</evidence>
<protein>
    <recommendedName>
        <fullName evidence="18">Phytochrome</fullName>
    </recommendedName>
</protein>
<dbReference type="PRINTS" id="PR01033">
    <property type="entry name" value="PHYTOCHROME"/>
</dbReference>
<dbReference type="InterPro" id="IPR003594">
    <property type="entry name" value="HATPase_dom"/>
</dbReference>
<dbReference type="InterPro" id="IPR001294">
    <property type="entry name" value="Phytochrome"/>
</dbReference>
<feature type="domain" description="Phytochrome chromophore attachment site" evidence="13">
    <location>
        <begin position="466"/>
        <end position="628"/>
    </location>
</feature>
<feature type="compositionally biased region" description="Polar residues" evidence="12">
    <location>
        <begin position="69"/>
        <end position="87"/>
    </location>
</feature>
<feature type="compositionally biased region" description="Basic and acidic residues" evidence="12">
    <location>
        <begin position="29"/>
        <end position="38"/>
    </location>
</feature>
<dbReference type="CDD" id="cd00082">
    <property type="entry name" value="HisKA"/>
    <property type="match status" value="1"/>
</dbReference>
<dbReference type="Gene3D" id="3.40.50.2300">
    <property type="match status" value="1"/>
</dbReference>
<dbReference type="PANTHER" id="PTHR43065">
    <property type="entry name" value="SENSOR HISTIDINE KINASE"/>
    <property type="match status" value="1"/>
</dbReference>
<feature type="domain" description="Response regulatory" evidence="15">
    <location>
        <begin position="1314"/>
        <end position="1445"/>
    </location>
</feature>
<dbReference type="InterPro" id="IPR013654">
    <property type="entry name" value="PAS_2"/>
</dbReference>
<dbReference type="InterPro" id="IPR001789">
    <property type="entry name" value="Sig_transdc_resp-reg_receiver"/>
</dbReference>
<keyword evidence="4" id="KW-0808">Transferase</keyword>
<dbReference type="SUPFAM" id="SSF55785">
    <property type="entry name" value="PYP-like sensor domain (PAS domain)"/>
    <property type="match status" value="1"/>
</dbReference>
<evidence type="ECO:0000256" key="1">
    <source>
        <dbReference type="ARBA" id="ARBA00022543"/>
    </source>
</evidence>
<feature type="compositionally biased region" description="Polar residues" evidence="12">
    <location>
        <begin position="1283"/>
        <end position="1307"/>
    </location>
</feature>
<evidence type="ECO:0000256" key="8">
    <source>
        <dbReference type="ARBA" id="ARBA00022991"/>
    </source>
</evidence>
<dbReference type="InterPro" id="IPR016132">
    <property type="entry name" value="Phyto_chromo_attachment"/>
</dbReference>
<dbReference type="PROSITE" id="PS50110">
    <property type="entry name" value="RESPONSE_REGULATORY"/>
    <property type="match status" value="1"/>
</dbReference>
<dbReference type="Gene3D" id="3.30.450.270">
    <property type="match status" value="1"/>
</dbReference>
<evidence type="ECO:0000256" key="6">
    <source>
        <dbReference type="ARBA" id="ARBA00022777"/>
    </source>
</evidence>
<dbReference type="Gene3D" id="3.30.450.40">
    <property type="match status" value="1"/>
</dbReference>
<feature type="domain" description="Histidine kinase" evidence="14">
    <location>
        <begin position="842"/>
        <end position="1082"/>
    </location>
</feature>
<evidence type="ECO:0000313" key="16">
    <source>
        <dbReference type="EMBL" id="KAK4506900.1"/>
    </source>
</evidence>
<dbReference type="SMART" id="SM00387">
    <property type="entry name" value="HATPase_c"/>
    <property type="match status" value="1"/>
</dbReference>
<keyword evidence="1" id="KW-0600">Photoreceptor protein</keyword>
<evidence type="ECO:0000256" key="12">
    <source>
        <dbReference type="SAM" id="MobiDB-lite"/>
    </source>
</evidence>
<dbReference type="PROSITE" id="PS50046">
    <property type="entry name" value="PHYTOCHROME_2"/>
    <property type="match status" value="1"/>
</dbReference>
<dbReference type="EMBL" id="JAXOVC010000001">
    <property type="protein sequence ID" value="KAK4506900.1"/>
    <property type="molecule type" value="Genomic_DNA"/>
</dbReference>
<proteinExistence type="predicted"/>
<dbReference type="Proteomes" id="UP001305779">
    <property type="component" value="Unassembled WGS sequence"/>
</dbReference>
<evidence type="ECO:0000256" key="5">
    <source>
        <dbReference type="ARBA" id="ARBA00022741"/>
    </source>
</evidence>
<keyword evidence="3" id="KW-0716">Sensory transduction</keyword>
<feature type="region of interest" description="Disordered" evidence="12">
    <location>
        <begin position="1465"/>
        <end position="1550"/>
    </location>
</feature>
<dbReference type="SUPFAM" id="SSF55874">
    <property type="entry name" value="ATPase domain of HSP90 chaperone/DNA topoisomerase II/histidine kinase"/>
    <property type="match status" value="1"/>
</dbReference>
<keyword evidence="7" id="KW-0067">ATP-binding</keyword>
<keyword evidence="8" id="KW-0157">Chromophore</keyword>
<feature type="compositionally biased region" description="Basic and acidic residues" evidence="12">
    <location>
        <begin position="1170"/>
        <end position="1195"/>
    </location>
</feature>
<accession>A0ABR0EZL2</accession>
<dbReference type="Pfam" id="PF01590">
    <property type="entry name" value="GAF"/>
    <property type="match status" value="1"/>
</dbReference>
<dbReference type="InterPro" id="IPR043150">
    <property type="entry name" value="Phytochrome_PHY_sf"/>
</dbReference>
<feature type="compositionally biased region" description="Basic and acidic residues" evidence="12">
    <location>
        <begin position="1522"/>
        <end position="1533"/>
    </location>
</feature>
<evidence type="ECO:0000256" key="7">
    <source>
        <dbReference type="ARBA" id="ARBA00022840"/>
    </source>
</evidence>
<evidence type="ECO:0000259" key="14">
    <source>
        <dbReference type="PROSITE" id="PS50109"/>
    </source>
</evidence>
<reference evidence="16 17" key="1">
    <citation type="journal article" date="2023" name="G3 (Bethesda)">
        <title>A chromosome-level genome assembly of Zasmidium syzygii isolated from banana leaves.</title>
        <authorList>
            <person name="van Westerhoven A.C."/>
            <person name="Mehrabi R."/>
            <person name="Talebi R."/>
            <person name="Steentjes M.B.F."/>
            <person name="Corcolon B."/>
            <person name="Chong P.A."/>
            <person name="Kema G.H.J."/>
            <person name="Seidl M.F."/>
        </authorList>
    </citation>
    <scope>NUCLEOTIDE SEQUENCE [LARGE SCALE GENOMIC DNA]</scope>
    <source>
        <strain evidence="16 17">P124</strain>
    </source>
</reference>
<keyword evidence="6" id="KW-0418">Kinase</keyword>
<evidence type="ECO:0000259" key="15">
    <source>
        <dbReference type="PROSITE" id="PS50110"/>
    </source>
</evidence>
<dbReference type="Gene3D" id="3.30.565.10">
    <property type="entry name" value="Histidine kinase-like ATPase, C-terminal domain"/>
    <property type="match status" value="1"/>
</dbReference>
<dbReference type="SMART" id="SM00448">
    <property type="entry name" value="REC"/>
    <property type="match status" value="1"/>
</dbReference>
<dbReference type="InterPro" id="IPR029016">
    <property type="entry name" value="GAF-like_dom_sf"/>
</dbReference>
<dbReference type="InterPro" id="IPR011006">
    <property type="entry name" value="CheY-like_superfamily"/>
</dbReference>